<dbReference type="InterPro" id="IPR043504">
    <property type="entry name" value="Peptidase_S1_PA_chymotrypsin"/>
</dbReference>
<evidence type="ECO:0000313" key="9">
    <source>
        <dbReference type="Proteomes" id="UP000248484"/>
    </source>
</evidence>
<dbReference type="SMART" id="SM00020">
    <property type="entry name" value="Tryp_SPc"/>
    <property type="match status" value="1"/>
</dbReference>
<evidence type="ECO:0000256" key="2">
    <source>
        <dbReference type="ARBA" id="ARBA00022670"/>
    </source>
</evidence>
<dbReference type="PROSITE" id="PS00134">
    <property type="entry name" value="TRYPSIN_HIS"/>
    <property type="match status" value="1"/>
</dbReference>
<evidence type="ECO:0000256" key="6">
    <source>
        <dbReference type="RuleBase" id="RU363034"/>
    </source>
</evidence>
<evidence type="ECO:0000259" key="8">
    <source>
        <dbReference type="PROSITE" id="PS50240"/>
    </source>
</evidence>
<dbReference type="InterPro" id="IPR009003">
    <property type="entry name" value="Peptidase_S1_PA"/>
</dbReference>
<dbReference type="InParanoid" id="A0A2Y9EL57"/>
<dbReference type="PANTHER" id="PTHR24271:SF45">
    <property type="entry name" value="KALLIKREIN-7"/>
    <property type="match status" value="1"/>
</dbReference>
<dbReference type="Gene3D" id="2.40.10.10">
    <property type="entry name" value="Trypsin-like serine proteases"/>
    <property type="match status" value="2"/>
</dbReference>
<keyword evidence="7" id="KW-0732">Signal</keyword>
<dbReference type="GO" id="GO:0004252">
    <property type="term" value="F:serine-type endopeptidase activity"/>
    <property type="evidence" value="ECO:0007669"/>
    <property type="project" value="InterPro"/>
</dbReference>
<reference evidence="10" key="1">
    <citation type="submission" date="2025-08" db="UniProtKB">
        <authorList>
            <consortium name="RefSeq"/>
        </authorList>
    </citation>
    <scope>IDENTIFICATION</scope>
    <source>
        <tissue evidence="10">Muscle</tissue>
    </source>
</reference>
<dbReference type="Pfam" id="PF00089">
    <property type="entry name" value="Trypsin"/>
    <property type="match status" value="1"/>
</dbReference>
<dbReference type="STRING" id="9755.ENSPCTP00005026552"/>
<gene>
    <name evidence="10" type="primary">KLK7</name>
</gene>
<keyword evidence="4 6" id="KW-0720">Serine protease</keyword>
<keyword evidence="5" id="KW-1015">Disulfide bond</keyword>
<keyword evidence="3 6" id="KW-0378">Hydrolase</keyword>
<dbReference type="GeneID" id="102981921"/>
<dbReference type="SUPFAM" id="SSF50494">
    <property type="entry name" value="Trypsin-like serine proteases"/>
    <property type="match status" value="1"/>
</dbReference>
<dbReference type="FunFam" id="2.40.10.10:FF:000010">
    <property type="entry name" value="Kallikrein related peptidase 11"/>
    <property type="match status" value="1"/>
</dbReference>
<dbReference type="CTD" id="5650"/>
<evidence type="ECO:0000256" key="7">
    <source>
        <dbReference type="SAM" id="SignalP"/>
    </source>
</evidence>
<dbReference type="GO" id="GO:0002803">
    <property type="term" value="P:positive regulation of antibacterial peptide production"/>
    <property type="evidence" value="ECO:0007669"/>
    <property type="project" value="Ensembl"/>
</dbReference>
<dbReference type="GO" id="GO:0006508">
    <property type="term" value="P:proteolysis"/>
    <property type="evidence" value="ECO:0007669"/>
    <property type="project" value="UniProtKB-KW"/>
</dbReference>
<evidence type="ECO:0000256" key="4">
    <source>
        <dbReference type="ARBA" id="ARBA00022825"/>
    </source>
</evidence>
<dbReference type="KEGG" id="pcad:102981921"/>
<dbReference type="GO" id="GO:0097209">
    <property type="term" value="C:epidermal lamellar body"/>
    <property type="evidence" value="ECO:0007669"/>
    <property type="project" value="Ensembl"/>
</dbReference>
<dbReference type="GO" id="GO:0005615">
    <property type="term" value="C:extracellular space"/>
    <property type="evidence" value="ECO:0007669"/>
    <property type="project" value="Ensembl"/>
</dbReference>
<dbReference type="RefSeq" id="XP_007104345.1">
    <property type="nucleotide sequence ID" value="XM_007104283.3"/>
</dbReference>
<dbReference type="AlphaFoldDB" id="A0A2Y9EL57"/>
<dbReference type="OrthoDB" id="10061449at2759"/>
<accession>A0A2Y9EL57</accession>
<dbReference type="GO" id="GO:0001533">
    <property type="term" value="C:cornified envelope"/>
    <property type="evidence" value="ECO:0007669"/>
    <property type="project" value="Ensembl"/>
</dbReference>
<protein>
    <submittedName>
        <fullName evidence="10">Kallikrein-7 isoform X1</fullName>
    </submittedName>
</protein>
<evidence type="ECO:0000256" key="3">
    <source>
        <dbReference type="ARBA" id="ARBA00022801"/>
    </source>
</evidence>
<dbReference type="PROSITE" id="PS00135">
    <property type="entry name" value="TRYPSIN_SER"/>
    <property type="match status" value="1"/>
</dbReference>
<feature type="signal peptide" evidence="7">
    <location>
        <begin position="1"/>
        <end position="21"/>
    </location>
</feature>
<dbReference type="InterPro" id="IPR001314">
    <property type="entry name" value="Peptidase_S1A"/>
</dbReference>
<proteinExistence type="inferred from homology"/>
<dbReference type="InterPro" id="IPR001254">
    <property type="entry name" value="Trypsin_dom"/>
</dbReference>
<evidence type="ECO:0000313" key="10">
    <source>
        <dbReference type="RefSeq" id="XP_007104345.1"/>
    </source>
</evidence>
<organism evidence="9 10">
    <name type="scientific">Physeter macrocephalus</name>
    <name type="common">Sperm whale</name>
    <name type="synonym">Physeter catodon</name>
    <dbReference type="NCBI Taxonomy" id="9755"/>
    <lineage>
        <taxon>Eukaryota</taxon>
        <taxon>Metazoa</taxon>
        <taxon>Chordata</taxon>
        <taxon>Craniata</taxon>
        <taxon>Vertebrata</taxon>
        <taxon>Euteleostomi</taxon>
        <taxon>Mammalia</taxon>
        <taxon>Eutheria</taxon>
        <taxon>Laurasiatheria</taxon>
        <taxon>Artiodactyla</taxon>
        <taxon>Whippomorpha</taxon>
        <taxon>Cetacea</taxon>
        <taxon>Odontoceti</taxon>
        <taxon>Physeteridae</taxon>
        <taxon>Physeter</taxon>
    </lineage>
</organism>
<evidence type="ECO:0000256" key="5">
    <source>
        <dbReference type="ARBA" id="ARBA00023157"/>
    </source>
</evidence>
<dbReference type="InterPro" id="IPR018114">
    <property type="entry name" value="TRYPSIN_HIS"/>
</dbReference>
<keyword evidence="2 6" id="KW-0645">Protease</keyword>
<evidence type="ECO:0000256" key="1">
    <source>
        <dbReference type="ARBA" id="ARBA00009228"/>
    </source>
</evidence>
<name>A0A2Y9EL57_PHYMC</name>
<dbReference type="FunCoup" id="A0A2Y9EL57">
    <property type="interactions" value="11"/>
</dbReference>
<dbReference type="PANTHER" id="PTHR24271">
    <property type="entry name" value="KALLIKREIN-RELATED"/>
    <property type="match status" value="1"/>
</dbReference>
<comment type="similarity">
    <text evidence="1">Belongs to the peptidase S1 family. Snake venom subfamily.</text>
</comment>
<dbReference type="PRINTS" id="PR00722">
    <property type="entry name" value="CHYMOTRYPSIN"/>
</dbReference>
<feature type="domain" description="Peptidase S1" evidence="8">
    <location>
        <begin position="33"/>
        <end position="251"/>
    </location>
</feature>
<dbReference type="InterPro" id="IPR033116">
    <property type="entry name" value="TRYPSIN_SER"/>
</dbReference>
<dbReference type="PROSITE" id="PS50240">
    <property type="entry name" value="TRYPSIN_DOM"/>
    <property type="match status" value="1"/>
</dbReference>
<sequence length="254" mass="27586">MAGFLLPALLILLLSVALGSAAQDAHDNGGGRIIDGYPCPRLSRPWQVALLDGNQLHCGGVLVNEWWVLTAAHCVMNEYIVHMGSEYLGRGQKIRATMSFRHPGYSAQSHVNDLMLVKLSRRARLSFRVKKVNLPSRCEPPGTTCTVSGWGATTSPVATFPEKLMCTDVDIISSGVCRRIYKDLLGDSMLCAGIPNSSTNACNGDSGGPLMCKGTLQGLVSWGVYPCGQPNEPGVYTQVCKYVDWINDTMRKYC</sequence>
<keyword evidence="9" id="KW-1185">Reference proteome</keyword>
<dbReference type="Proteomes" id="UP000248484">
    <property type="component" value="Chromosome 17"/>
</dbReference>
<feature type="chain" id="PRO_5016171662" evidence="7">
    <location>
        <begin position="22"/>
        <end position="254"/>
    </location>
</feature>
<dbReference type="CDD" id="cd00190">
    <property type="entry name" value="Tryp_SPc"/>
    <property type="match status" value="1"/>
</dbReference>